<dbReference type="AlphaFoldDB" id="A0A6A0A519"/>
<comment type="caution">
    <text evidence="5">The sequence shown here is derived from an EMBL/GenBank/DDBJ whole genome shotgun (WGS) entry which is preliminary data.</text>
</comment>
<dbReference type="InterPro" id="IPR014886">
    <property type="entry name" value="La_xRRM"/>
</dbReference>
<evidence type="ECO:0000313" key="5">
    <source>
        <dbReference type="EMBL" id="GFH27142.1"/>
    </source>
</evidence>
<evidence type="ECO:0000313" key="6">
    <source>
        <dbReference type="Proteomes" id="UP000485058"/>
    </source>
</evidence>
<sequence>MRRHATSKQFKGSVFVELASVEEAEKGWQCEEAGWWAPGSWLAPAKQGDEDADHSNDELSDGVGGKAGGPVVEGRAALLAALPPKQEARGKKRERKEGEAGRILGFELEEAFPDLVTMYMITDEFGGKEKLKFVELMQGRQSGYLRFGSPELATAALTEFQAKPEAEKTIMTIKASLKLVEGEEEKDYHRR</sequence>
<keyword evidence="1 2" id="KW-0694">RNA-binding</keyword>
<reference evidence="5 6" key="1">
    <citation type="submission" date="2020-02" db="EMBL/GenBank/DDBJ databases">
        <title>Draft genome sequence of Haematococcus lacustris strain NIES-144.</title>
        <authorList>
            <person name="Morimoto D."/>
            <person name="Nakagawa S."/>
            <person name="Yoshida T."/>
            <person name="Sawayama S."/>
        </authorList>
    </citation>
    <scope>NUCLEOTIDE SEQUENCE [LARGE SCALE GENOMIC DNA]</scope>
    <source>
        <strain evidence="5 6">NIES-144</strain>
    </source>
</reference>
<dbReference type="Pfam" id="PF08777">
    <property type="entry name" value="RRM_3"/>
    <property type="match status" value="1"/>
</dbReference>
<feature type="non-terminal residue" evidence="5">
    <location>
        <position position="191"/>
    </location>
</feature>
<gene>
    <name evidence="5" type="ORF">HaLaN_25415</name>
</gene>
<evidence type="ECO:0000256" key="2">
    <source>
        <dbReference type="PROSITE-ProRule" id="PRU01288"/>
    </source>
</evidence>
<name>A0A6A0A519_HAELA</name>
<organism evidence="5 6">
    <name type="scientific">Haematococcus lacustris</name>
    <name type="common">Green alga</name>
    <name type="synonym">Haematococcus pluvialis</name>
    <dbReference type="NCBI Taxonomy" id="44745"/>
    <lineage>
        <taxon>Eukaryota</taxon>
        <taxon>Viridiplantae</taxon>
        <taxon>Chlorophyta</taxon>
        <taxon>core chlorophytes</taxon>
        <taxon>Chlorophyceae</taxon>
        <taxon>CS clade</taxon>
        <taxon>Chlamydomonadales</taxon>
        <taxon>Haematococcaceae</taxon>
        <taxon>Haematococcus</taxon>
    </lineage>
</organism>
<dbReference type="GO" id="GO:1990904">
    <property type="term" value="C:ribonucleoprotein complex"/>
    <property type="evidence" value="ECO:0007669"/>
    <property type="project" value="UniProtKB-UniRule"/>
</dbReference>
<evidence type="ECO:0000259" key="4">
    <source>
        <dbReference type="PROSITE" id="PS51939"/>
    </source>
</evidence>
<evidence type="ECO:0000256" key="1">
    <source>
        <dbReference type="ARBA" id="ARBA00022884"/>
    </source>
</evidence>
<dbReference type="PROSITE" id="PS51939">
    <property type="entry name" value="XRRM"/>
    <property type="match status" value="1"/>
</dbReference>
<accession>A0A6A0A519</accession>
<feature type="region of interest" description="Disordered" evidence="3">
    <location>
        <begin position="40"/>
        <end position="67"/>
    </location>
</feature>
<dbReference type="EMBL" id="BLLF01003364">
    <property type="protein sequence ID" value="GFH27142.1"/>
    <property type="molecule type" value="Genomic_DNA"/>
</dbReference>
<proteinExistence type="predicted"/>
<keyword evidence="6" id="KW-1185">Reference proteome</keyword>
<feature type="non-terminal residue" evidence="5">
    <location>
        <position position="1"/>
    </location>
</feature>
<feature type="domain" description="XRRM" evidence="4">
    <location>
        <begin position="97"/>
        <end position="191"/>
    </location>
</feature>
<dbReference type="Proteomes" id="UP000485058">
    <property type="component" value="Unassembled WGS sequence"/>
</dbReference>
<dbReference type="InterPro" id="IPR012677">
    <property type="entry name" value="Nucleotide-bd_a/b_plait_sf"/>
</dbReference>
<feature type="compositionally biased region" description="Basic and acidic residues" evidence="3">
    <location>
        <begin position="47"/>
        <end position="57"/>
    </location>
</feature>
<dbReference type="GO" id="GO:0003723">
    <property type="term" value="F:RNA binding"/>
    <property type="evidence" value="ECO:0007669"/>
    <property type="project" value="UniProtKB-KW"/>
</dbReference>
<protein>
    <submittedName>
        <fullName evidence="5">RNA binding protein</fullName>
    </submittedName>
</protein>
<dbReference type="Gene3D" id="3.30.70.330">
    <property type="match status" value="1"/>
</dbReference>
<evidence type="ECO:0000256" key="3">
    <source>
        <dbReference type="SAM" id="MobiDB-lite"/>
    </source>
</evidence>